<dbReference type="FunFam" id="3.40.390.10:FF:000009">
    <property type="entry name" value="Oligopeptidase A"/>
    <property type="match status" value="1"/>
</dbReference>
<reference evidence="12 13" key="1">
    <citation type="submission" date="2013-12" db="EMBL/GenBank/DDBJ databases">
        <authorList>
            <consortium name="DOE Joint Genome Institute"/>
            <person name="Kappler U."/>
            <person name="Huntemann M."/>
            <person name="Han J."/>
            <person name="Chen A."/>
            <person name="Kyrpides N."/>
            <person name="Mavromatis K."/>
            <person name="Markowitz V."/>
            <person name="Palaniappan K."/>
            <person name="Ivanova N."/>
            <person name="Schaumberg A."/>
            <person name="Pati A."/>
            <person name="Liolios K."/>
            <person name="Nordberg H.P."/>
            <person name="Cantor M.N."/>
            <person name="Hua S.X."/>
            <person name="Woyke T."/>
        </authorList>
    </citation>
    <scope>NUCLEOTIDE SEQUENCE [LARGE SCALE GENOMIC DNA]</scope>
    <source>
        <strain evidence="13">AL2</strain>
    </source>
</reference>
<protein>
    <recommendedName>
        <fullName evidence="8">oligopeptidase A</fullName>
        <ecNumber evidence="8">3.4.24.70</ecNumber>
    </recommendedName>
</protein>
<keyword evidence="13" id="KW-1185">Reference proteome</keyword>
<evidence type="ECO:0000256" key="9">
    <source>
        <dbReference type="RuleBase" id="RU003435"/>
    </source>
</evidence>
<dbReference type="Pfam" id="PF01432">
    <property type="entry name" value="Peptidase_M3"/>
    <property type="match status" value="1"/>
</dbReference>
<evidence type="ECO:0000313" key="13">
    <source>
        <dbReference type="Proteomes" id="UP000005380"/>
    </source>
</evidence>
<accession>W0DZ27</accession>
<feature type="domain" description="Peptidase M3A/M3B catalytic" evidence="10">
    <location>
        <begin position="221"/>
        <end position="675"/>
    </location>
</feature>
<dbReference type="EC" id="3.4.24.70" evidence="8"/>
<dbReference type="GO" id="GO:0006508">
    <property type="term" value="P:proteolysis"/>
    <property type="evidence" value="ECO:0007669"/>
    <property type="project" value="UniProtKB-KW"/>
</dbReference>
<dbReference type="Gene3D" id="3.40.390.10">
    <property type="entry name" value="Collagenase (Catalytic Domain)"/>
    <property type="match status" value="1"/>
</dbReference>
<organism evidence="12 13">
    <name type="scientific">Thiomicrospira aerophila AL3</name>
    <dbReference type="NCBI Taxonomy" id="717772"/>
    <lineage>
        <taxon>Bacteria</taxon>
        <taxon>Pseudomonadati</taxon>
        <taxon>Pseudomonadota</taxon>
        <taxon>Gammaproteobacteria</taxon>
        <taxon>Thiotrichales</taxon>
        <taxon>Piscirickettsiaceae</taxon>
        <taxon>Thiomicrospira</taxon>
    </lineage>
</organism>
<dbReference type="InterPro" id="IPR045090">
    <property type="entry name" value="Pept_M3A_M3B"/>
</dbReference>
<dbReference type="GO" id="GO:0005829">
    <property type="term" value="C:cytosol"/>
    <property type="evidence" value="ECO:0007669"/>
    <property type="project" value="UniProtKB-ARBA"/>
</dbReference>
<dbReference type="RefSeq" id="WP_006460069.1">
    <property type="nucleotide sequence ID" value="NZ_CP007030.1"/>
</dbReference>
<evidence type="ECO:0000256" key="4">
    <source>
        <dbReference type="ARBA" id="ARBA00022801"/>
    </source>
</evidence>
<dbReference type="GO" id="GO:0006518">
    <property type="term" value="P:peptide metabolic process"/>
    <property type="evidence" value="ECO:0007669"/>
    <property type="project" value="TreeGrafter"/>
</dbReference>
<sequence length="679" mass="76942">MKARAIVEQLPAFSKIKLENVLDHVQSLIAQSQLKLANITSITDKPTWDNLVAPLEAIYHDFEQVWGPIGHLDAVCYSEEWHQVYEDCLAQVTNFYTELGQNSALFKRFAAFAASADYQTLNLAQKKVVDNALRDFRLSGIDLSSNNQTHFKDISQRLSQCSSQFGSHVLKATQAWSMHITDVSKLAGLPDSALDLLAQYAQQKDLTGWRITLDFPSYHAIMTYADDAELRQAVYKAYATRASDQSDFPEFDNASLINEIRILRYQKAQLLGFESYADYSLATKMVQSPDQVLSFLRDLAQRAKPQALQELAELEAFGQKNLDITHLEPWDISYVSEKLKEQRFALSQEILKPYFPVDHTLSGMFGIVSRLFDIHIEQLANIDTWHSDVRFYVIKNAAGHQIAGFYLDLYARENKRGGAWMDVVHSRWRKSSGELILPVAYLVCNFTPPVAGKQACLTHNEVTTLFHEFGHGLHHMLTEMEQLSVSGISGVPWDAVELPSQFMENFCWERESLDLMSKHIDTGEVLPDHLLNALKESRHFQSAMMLLRQIEFSLFDFMLHMEQCSESPGDILVLMQRVRNEVAVVFPPSYHRFAHSFSHIFAGGYAAGYFSYKWAEVLSADAFSLFEETGVLNADTGQRFKNTILAAGGSLDPMHLFQAFRGRLPQIDALLRHSGIKAA</sequence>
<evidence type="ECO:0000313" key="12">
    <source>
        <dbReference type="EMBL" id="AHF02116.1"/>
    </source>
</evidence>
<name>W0DZ27_9GAMM</name>
<dbReference type="Proteomes" id="UP000005380">
    <property type="component" value="Chromosome"/>
</dbReference>
<comment type="similarity">
    <text evidence="1 9">Belongs to the peptidase M3 family.</text>
</comment>
<gene>
    <name evidence="12" type="ORF">THIAE_10405</name>
</gene>
<dbReference type="AlphaFoldDB" id="W0DZ27"/>
<dbReference type="GO" id="GO:0046872">
    <property type="term" value="F:metal ion binding"/>
    <property type="evidence" value="ECO:0007669"/>
    <property type="project" value="UniProtKB-UniRule"/>
</dbReference>
<dbReference type="InterPro" id="IPR024077">
    <property type="entry name" value="Neurolysin/TOP_dom2"/>
</dbReference>
<dbReference type="EMBL" id="CP007030">
    <property type="protein sequence ID" value="AHF02116.1"/>
    <property type="molecule type" value="Genomic_DNA"/>
</dbReference>
<dbReference type="InterPro" id="IPR024079">
    <property type="entry name" value="MetalloPept_cat_dom_sf"/>
</dbReference>
<dbReference type="InterPro" id="IPR045666">
    <property type="entry name" value="OpdA_N"/>
</dbReference>
<keyword evidence="5 9" id="KW-0862">Zinc</keyword>
<keyword evidence="2 9" id="KW-0645">Protease</keyword>
<dbReference type="Pfam" id="PF19310">
    <property type="entry name" value="TOP_N"/>
    <property type="match status" value="1"/>
</dbReference>
<dbReference type="FunCoup" id="W0DZ27">
    <property type="interactions" value="410"/>
</dbReference>
<dbReference type="MEROPS" id="M03.004"/>
<evidence type="ECO:0000256" key="5">
    <source>
        <dbReference type="ARBA" id="ARBA00022833"/>
    </source>
</evidence>
<proteinExistence type="inferred from homology"/>
<keyword evidence="6 9" id="KW-0482">Metalloprotease</keyword>
<dbReference type="PANTHER" id="PTHR11804:SF84">
    <property type="entry name" value="SACCHAROLYSIN"/>
    <property type="match status" value="1"/>
</dbReference>
<dbReference type="HOGENOM" id="CLU_001805_4_1_6"/>
<dbReference type="PANTHER" id="PTHR11804">
    <property type="entry name" value="PROTEASE M3 THIMET OLIGOPEPTIDASE-RELATED"/>
    <property type="match status" value="1"/>
</dbReference>
<evidence type="ECO:0000259" key="10">
    <source>
        <dbReference type="Pfam" id="PF01432"/>
    </source>
</evidence>
<evidence type="ECO:0000256" key="7">
    <source>
        <dbReference type="ARBA" id="ARBA00024603"/>
    </source>
</evidence>
<dbReference type="SUPFAM" id="SSF55486">
    <property type="entry name" value="Metalloproteases ('zincins'), catalytic domain"/>
    <property type="match status" value="1"/>
</dbReference>
<dbReference type="InterPro" id="IPR001567">
    <property type="entry name" value="Pept_M3A_M3B_dom"/>
</dbReference>
<evidence type="ECO:0000259" key="11">
    <source>
        <dbReference type="Pfam" id="PF19310"/>
    </source>
</evidence>
<dbReference type="OrthoDB" id="9773538at2"/>
<dbReference type="InterPro" id="IPR034005">
    <property type="entry name" value="M3A_DCP"/>
</dbReference>
<dbReference type="GO" id="GO:0004222">
    <property type="term" value="F:metalloendopeptidase activity"/>
    <property type="evidence" value="ECO:0007669"/>
    <property type="project" value="UniProtKB-EC"/>
</dbReference>
<dbReference type="CDD" id="cd06456">
    <property type="entry name" value="M3A_DCP"/>
    <property type="match status" value="1"/>
</dbReference>
<evidence type="ECO:0000256" key="1">
    <source>
        <dbReference type="ARBA" id="ARBA00006040"/>
    </source>
</evidence>
<dbReference type="KEGG" id="tao:THIAE_10405"/>
<comment type="catalytic activity">
    <reaction evidence="7">
        <text>Hydrolysis of oligopeptides, with broad specificity. Gly or Ala commonly occur as P1 or P1' residues, but more distant residues are also important, as is shown by the fact that Z-Gly-Pro-Gly-|-Gly-Pro-Ala is cleaved, but not Z-(Gly)(5).</text>
        <dbReference type="EC" id="3.4.24.70"/>
    </reaction>
</comment>
<feature type="domain" description="Oligopeptidase A N-terminal" evidence="11">
    <location>
        <begin position="26"/>
        <end position="147"/>
    </location>
</feature>
<dbReference type="STRING" id="717772.THIAE_10405"/>
<dbReference type="eggNOG" id="COG0339">
    <property type="taxonomic scope" value="Bacteria"/>
</dbReference>
<evidence type="ECO:0000256" key="2">
    <source>
        <dbReference type="ARBA" id="ARBA00022670"/>
    </source>
</evidence>
<comment type="cofactor">
    <cofactor evidence="9">
        <name>Zn(2+)</name>
        <dbReference type="ChEBI" id="CHEBI:29105"/>
    </cofactor>
    <text evidence="9">Binds 1 zinc ion.</text>
</comment>
<keyword evidence="4 9" id="KW-0378">Hydrolase</keyword>
<evidence type="ECO:0000256" key="6">
    <source>
        <dbReference type="ARBA" id="ARBA00023049"/>
    </source>
</evidence>
<evidence type="ECO:0000256" key="3">
    <source>
        <dbReference type="ARBA" id="ARBA00022723"/>
    </source>
</evidence>
<evidence type="ECO:0000256" key="8">
    <source>
        <dbReference type="ARBA" id="ARBA00026100"/>
    </source>
</evidence>
<keyword evidence="3 9" id="KW-0479">Metal-binding</keyword>
<dbReference type="Gene3D" id="1.10.1370.10">
    <property type="entry name" value="Neurolysin, domain 3"/>
    <property type="match status" value="1"/>
</dbReference>
<dbReference type="InParanoid" id="W0DZ27"/>